<dbReference type="PANTHER" id="PTHR48083">
    <property type="entry name" value="MEDIUM-CHAIN SPECIFIC ACYL-COA DEHYDROGENASE, MITOCHONDRIAL-RELATED"/>
    <property type="match status" value="1"/>
</dbReference>
<dbReference type="InterPro" id="IPR009075">
    <property type="entry name" value="AcylCo_DH/oxidase_C"/>
</dbReference>
<reference evidence="11 12" key="2">
    <citation type="submission" date="2018-11" db="EMBL/GenBank/DDBJ databases">
        <authorList>
            <consortium name="Pathogen Informatics"/>
        </authorList>
    </citation>
    <scope>NUCLEOTIDE SEQUENCE [LARGE SCALE GENOMIC DNA]</scope>
</reference>
<keyword evidence="5 7" id="KW-0274">FAD</keyword>
<evidence type="ECO:0000313" key="13">
    <source>
        <dbReference type="WBParaSite" id="ASIM_0001387201-mRNA-1"/>
    </source>
</evidence>
<dbReference type="Proteomes" id="UP000267096">
    <property type="component" value="Unassembled WGS sequence"/>
</dbReference>
<dbReference type="GO" id="GO:0070991">
    <property type="term" value="F:medium-chain fatty acyl-CoA dehydrogenase activity"/>
    <property type="evidence" value="ECO:0007669"/>
    <property type="project" value="TreeGrafter"/>
</dbReference>
<dbReference type="GO" id="GO:0051793">
    <property type="term" value="P:medium-chain fatty acid catabolic process"/>
    <property type="evidence" value="ECO:0007669"/>
    <property type="project" value="TreeGrafter"/>
</dbReference>
<proteinExistence type="inferred from homology"/>
<dbReference type="SUPFAM" id="SSF56645">
    <property type="entry name" value="Acyl-CoA dehydrogenase NM domain-like"/>
    <property type="match status" value="1"/>
</dbReference>
<dbReference type="Pfam" id="PF00441">
    <property type="entry name" value="Acyl-CoA_dh_1"/>
    <property type="match status" value="1"/>
</dbReference>
<gene>
    <name evidence="11" type="ORF">ASIM_LOCUS13300</name>
</gene>
<evidence type="ECO:0000259" key="8">
    <source>
        <dbReference type="Pfam" id="PF00441"/>
    </source>
</evidence>
<feature type="domain" description="Acyl-CoA dehydrogenase/oxidase N-terminal" evidence="10">
    <location>
        <begin position="33"/>
        <end position="141"/>
    </location>
</feature>
<evidence type="ECO:0000259" key="10">
    <source>
        <dbReference type="Pfam" id="PF02771"/>
    </source>
</evidence>
<dbReference type="GO" id="GO:0050660">
    <property type="term" value="F:flavin adenine dinucleotide binding"/>
    <property type="evidence" value="ECO:0007669"/>
    <property type="project" value="InterPro"/>
</dbReference>
<dbReference type="SUPFAM" id="SSF47203">
    <property type="entry name" value="Acyl-CoA dehydrogenase C-terminal domain-like"/>
    <property type="match status" value="1"/>
</dbReference>
<dbReference type="InterPro" id="IPR036250">
    <property type="entry name" value="AcylCo_DH-like_C"/>
</dbReference>
<dbReference type="PIRSF" id="PIRSF016578">
    <property type="entry name" value="HsaA"/>
    <property type="match status" value="1"/>
</dbReference>
<dbReference type="InterPro" id="IPR009100">
    <property type="entry name" value="AcylCoA_DH/oxidase_NM_dom_sf"/>
</dbReference>
<evidence type="ECO:0000256" key="2">
    <source>
        <dbReference type="ARBA" id="ARBA00009347"/>
    </source>
</evidence>
<dbReference type="InterPro" id="IPR050741">
    <property type="entry name" value="Acyl-CoA_dehydrogenase"/>
</dbReference>
<dbReference type="InterPro" id="IPR006091">
    <property type="entry name" value="Acyl-CoA_Oxase/DH_mid-dom"/>
</dbReference>
<dbReference type="InterPro" id="IPR006089">
    <property type="entry name" value="Acyl-CoA_DH_CS"/>
</dbReference>
<evidence type="ECO:0000256" key="6">
    <source>
        <dbReference type="ARBA" id="ARBA00023002"/>
    </source>
</evidence>
<dbReference type="OrthoDB" id="434771at2759"/>
<evidence type="ECO:0000256" key="4">
    <source>
        <dbReference type="ARBA" id="ARBA00022630"/>
    </source>
</evidence>
<dbReference type="GO" id="GO:0005739">
    <property type="term" value="C:mitochondrion"/>
    <property type="evidence" value="ECO:0007669"/>
    <property type="project" value="TreeGrafter"/>
</dbReference>
<dbReference type="Gene3D" id="2.40.110.10">
    <property type="entry name" value="Butyryl-CoA Dehydrogenase, subunit A, domain 2"/>
    <property type="match status" value="1"/>
</dbReference>
<dbReference type="WBParaSite" id="ASIM_0001387201-mRNA-1">
    <property type="protein sequence ID" value="ASIM_0001387201-mRNA-1"/>
    <property type="gene ID" value="ASIM_0001387201"/>
</dbReference>
<comment type="similarity">
    <text evidence="2 7">Belongs to the acyl-CoA dehydrogenase family.</text>
</comment>
<evidence type="ECO:0000313" key="12">
    <source>
        <dbReference type="Proteomes" id="UP000267096"/>
    </source>
</evidence>
<feature type="domain" description="Acyl-CoA dehydrogenase/oxidase C-terminal" evidence="8">
    <location>
        <begin position="257"/>
        <end position="405"/>
    </location>
</feature>
<dbReference type="Gene3D" id="1.10.540.10">
    <property type="entry name" value="Acyl-CoA dehydrogenase/oxidase, N-terminal domain"/>
    <property type="match status" value="1"/>
</dbReference>
<dbReference type="Pfam" id="PF02771">
    <property type="entry name" value="Acyl-CoA_dh_N"/>
    <property type="match status" value="1"/>
</dbReference>
<dbReference type="Pfam" id="PF02770">
    <property type="entry name" value="Acyl-CoA_dh_M"/>
    <property type="match status" value="1"/>
</dbReference>
<evidence type="ECO:0000259" key="9">
    <source>
        <dbReference type="Pfam" id="PF02770"/>
    </source>
</evidence>
<dbReference type="InterPro" id="IPR046373">
    <property type="entry name" value="Acyl-CoA_Oxase/DH_mid-dom_sf"/>
</dbReference>
<evidence type="ECO:0000256" key="7">
    <source>
        <dbReference type="RuleBase" id="RU362125"/>
    </source>
</evidence>
<dbReference type="InterPro" id="IPR013786">
    <property type="entry name" value="AcylCoA_DH/ox_N"/>
</dbReference>
<evidence type="ECO:0000313" key="11">
    <source>
        <dbReference type="EMBL" id="VDK49381.1"/>
    </source>
</evidence>
<evidence type="ECO:0000256" key="1">
    <source>
        <dbReference type="ARBA" id="ARBA00001974"/>
    </source>
</evidence>
<sequence length="419" mass="46422">MLKRSVTRAYRIFSRNSATYAERKTGLNYEFDKEDRNLRHEIHAFTKEVVIPLAPFYDQTSQFPLRVIEAAHEAGILNASIPREYGGKNFDLMEKVLISEEIAYGCAAMASAIAINDFAETPLIIAGSEALKRKFLGRMTEEPLVAAYAVTEADAGSDVAGIQMKCEKKGNEYVLNGTKTWVNNAGPASWFYVLCRSDPDPQTPISKAFTAFVVDGDTHGVSKGSKELTMGVRACDIRTVNFEEVRVPEENVVGKPGDGFVITMKMFDKTRAEVAAIATGLISRCVDEAGKYALERKTFGVPIADHQAVKAMLADMAIDLELARLITYRSAWEWMTGRPRGYFSSIAKCFCADVANTVAANSVQIFGGNGFNQSYPMEKLLRDSKALQIFEGTSQIQRTIIARDLLRRFKDTTTFVIDT</sequence>
<reference evidence="13" key="1">
    <citation type="submission" date="2017-02" db="UniProtKB">
        <authorList>
            <consortium name="WormBaseParasite"/>
        </authorList>
    </citation>
    <scope>IDENTIFICATION</scope>
</reference>
<dbReference type="FunFam" id="1.20.140.10:FF:000011">
    <property type="entry name" value="Medium-chain specific acyl-CoA dehydrogenase, mitochondrial"/>
    <property type="match status" value="1"/>
</dbReference>
<dbReference type="InterPro" id="IPR037069">
    <property type="entry name" value="AcylCoA_DH/ox_N_sf"/>
</dbReference>
<organism evidence="13">
    <name type="scientific">Anisakis simplex</name>
    <name type="common">Herring worm</name>
    <dbReference type="NCBI Taxonomy" id="6269"/>
    <lineage>
        <taxon>Eukaryota</taxon>
        <taxon>Metazoa</taxon>
        <taxon>Ecdysozoa</taxon>
        <taxon>Nematoda</taxon>
        <taxon>Chromadorea</taxon>
        <taxon>Rhabditida</taxon>
        <taxon>Spirurina</taxon>
        <taxon>Ascaridomorpha</taxon>
        <taxon>Ascaridoidea</taxon>
        <taxon>Anisakidae</taxon>
        <taxon>Anisakis</taxon>
        <taxon>Anisakis simplex complex</taxon>
    </lineage>
</organism>
<protein>
    <recommendedName>
        <fullName evidence="3">Medium-chain specific acyl-CoA dehydrogenase, mitochondrial</fullName>
    </recommendedName>
</protein>
<evidence type="ECO:0000256" key="3">
    <source>
        <dbReference type="ARBA" id="ARBA00019125"/>
    </source>
</evidence>
<accession>A0A0M3JZE7</accession>
<dbReference type="Gene3D" id="1.20.140.10">
    <property type="entry name" value="Butyryl-CoA Dehydrogenase, subunit A, domain 3"/>
    <property type="match status" value="1"/>
</dbReference>
<evidence type="ECO:0000256" key="5">
    <source>
        <dbReference type="ARBA" id="ARBA00022827"/>
    </source>
</evidence>
<keyword evidence="4 7" id="KW-0285">Flavoprotein</keyword>
<keyword evidence="6 7" id="KW-0560">Oxidoreductase</keyword>
<name>A0A0M3JZE7_ANISI</name>
<dbReference type="PANTHER" id="PTHR48083:SF2">
    <property type="entry name" value="MEDIUM-CHAIN SPECIFIC ACYL-COA DEHYDROGENASE, MITOCHONDRIAL"/>
    <property type="match status" value="1"/>
</dbReference>
<dbReference type="AlphaFoldDB" id="A0A0M3JZE7"/>
<dbReference type="PROSITE" id="PS00072">
    <property type="entry name" value="ACYL_COA_DH_1"/>
    <property type="match status" value="1"/>
</dbReference>
<dbReference type="EMBL" id="UYRR01031357">
    <property type="protein sequence ID" value="VDK49381.1"/>
    <property type="molecule type" value="Genomic_DNA"/>
</dbReference>
<comment type="cofactor">
    <cofactor evidence="1 7">
        <name>FAD</name>
        <dbReference type="ChEBI" id="CHEBI:57692"/>
    </cofactor>
</comment>
<feature type="domain" description="Acyl-CoA oxidase/dehydrogenase middle" evidence="9">
    <location>
        <begin position="147"/>
        <end position="245"/>
    </location>
</feature>
<keyword evidence="12" id="KW-1185">Reference proteome</keyword>